<protein>
    <submittedName>
        <fullName evidence="1">Uncharacterized protein</fullName>
    </submittedName>
</protein>
<evidence type="ECO:0000313" key="1">
    <source>
        <dbReference type="EMBL" id="MCO1333032.1"/>
    </source>
</evidence>
<name>A0A9X2EIU8_9GAMM</name>
<dbReference type="Proteomes" id="UP001139028">
    <property type="component" value="Unassembled WGS sequence"/>
</dbReference>
<dbReference type="EMBL" id="JALBWM010000004">
    <property type="protein sequence ID" value="MCO1333032.1"/>
    <property type="molecule type" value="Genomic_DNA"/>
</dbReference>
<comment type="caution">
    <text evidence="1">The sequence shown here is derived from an EMBL/GenBank/DDBJ whole genome shotgun (WGS) entry which is preliminary data.</text>
</comment>
<reference evidence="1" key="1">
    <citation type="journal article" date="2022" name="Arch. Microbiol.">
        <title>Microbulbifer okhotskensis sp. nov., isolated from a deep bottom sediment of the Okhotsk Sea.</title>
        <authorList>
            <person name="Romanenko L."/>
            <person name="Kurilenko V."/>
            <person name="Otstavnykh N."/>
            <person name="Velansky P."/>
            <person name="Isaeva M."/>
            <person name="Mikhailov V."/>
        </authorList>
    </citation>
    <scope>NUCLEOTIDE SEQUENCE</scope>
    <source>
        <strain evidence="1">OS29</strain>
    </source>
</reference>
<dbReference type="AlphaFoldDB" id="A0A9X2EIU8"/>
<keyword evidence="2" id="KW-1185">Reference proteome</keyword>
<organism evidence="1 2">
    <name type="scientific">Microbulbifer okhotskensis</name>
    <dbReference type="NCBI Taxonomy" id="2926617"/>
    <lineage>
        <taxon>Bacteria</taxon>
        <taxon>Pseudomonadati</taxon>
        <taxon>Pseudomonadota</taxon>
        <taxon>Gammaproteobacteria</taxon>
        <taxon>Cellvibrionales</taxon>
        <taxon>Microbulbiferaceae</taxon>
        <taxon>Microbulbifer</taxon>
    </lineage>
</organism>
<sequence>MNLRYLCANHRQWLTADTDRTEKAWLDWIERGKILTEECDHAQAISYLGCAFDLASFLLEKQWPTYAISAARFSESAIWLMAAYRERGDEKLRSYILAGASSYLARELGDSHKQRIAADCISALYPEETQLQLRDQSRTRFSASINGGNSLH</sequence>
<accession>A0A9X2EIU8</accession>
<gene>
    <name evidence="1" type="ORF">MO867_01640</name>
</gene>
<dbReference type="RefSeq" id="WP_252464202.1">
    <property type="nucleotide sequence ID" value="NZ_JALBWM010000004.1"/>
</dbReference>
<proteinExistence type="predicted"/>
<evidence type="ECO:0000313" key="2">
    <source>
        <dbReference type="Proteomes" id="UP001139028"/>
    </source>
</evidence>